<proteinExistence type="predicted"/>
<feature type="region of interest" description="Disordered" evidence="4">
    <location>
        <begin position="1"/>
        <end position="68"/>
    </location>
</feature>
<evidence type="ECO:0000313" key="7">
    <source>
        <dbReference type="WBParaSite" id="Pan_g839.t1"/>
    </source>
</evidence>
<dbReference type="SUPFAM" id="SSF46458">
    <property type="entry name" value="Globin-like"/>
    <property type="match status" value="1"/>
</dbReference>
<sequence length="390" mass="42279">MGNEHSSGIAPPPGSHISSQCMRKSTNSSTGSRKASRSSCGSTHLSSRPPSSEDPSPKTSLTSPMGSTMELDVHGRMSIELALSPRQARSSCNTPRHSYDFALRSPGGHDFRRKASIAVSSPSRHGLGAGRRMSVGEDSGLPAGRRMSRTAKLSLASKEDMMNSRRVSRAAIHFGETGDFGLTLVEQLKLSSYQILIIQQSWPKMRNTVFNNVFSILSQRNSKARELFQKMSIVESFSTSKSGKCCDMKEHVRALNDLVDFAVSEMYSPSKSVQDRCIQIGEAHVTLCGGNAVSVWDDLGACLTEAFSRVDAIRGKREAPKAWLALISFLVDSMRGGYVAQGKRKSITRNSVTGGLNFSSLNIQDKGQVSSNGSPKHCPMAANGNQYQHD</sequence>
<keyword evidence="2" id="KW-0479">Metal-binding</keyword>
<dbReference type="GO" id="GO:0020037">
    <property type="term" value="F:heme binding"/>
    <property type="evidence" value="ECO:0007669"/>
    <property type="project" value="InterPro"/>
</dbReference>
<dbReference type="PANTHER" id="PTHR46458:SF21">
    <property type="entry name" value="GLOBIN DOMAIN-CONTAINING PROTEIN"/>
    <property type="match status" value="1"/>
</dbReference>
<keyword evidence="3" id="KW-0408">Iron</keyword>
<feature type="domain" description="Globin" evidence="5">
    <location>
        <begin position="189"/>
        <end position="339"/>
    </location>
</feature>
<dbReference type="InterPro" id="IPR000971">
    <property type="entry name" value="Globin"/>
</dbReference>
<dbReference type="WBParaSite" id="Pan_g839.t1">
    <property type="protein sequence ID" value="Pan_g839.t1"/>
    <property type="gene ID" value="Pan_g839"/>
</dbReference>
<keyword evidence="1" id="KW-0349">Heme</keyword>
<reference evidence="7" key="2">
    <citation type="submission" date="2020-10" db="UniProtKB">
        <authorList>
            <consortium name="WormBaseParasite"/>
        </authorList>
    </citation>
    <scope>IDENTIFICATION</scope>
</reference>
<feature type="compositionally biased region" description="Polar residues" evidence="4">
    <location>
        <begin position="16"/>
        <end position="27"/>
    </location>
</feature>
<dbReference type="Proteomes" id="UP000492821">
    <property type="component" value="Unassembled WGS sequence"/>
</dbReference>
<dbReference type="InterPro" id="IPR012292">
    <property type="entry name" value="Globin/Proto"/>
</dbReference>
<dbReference type="InterPro" id="IPR009050">
    <property type="entry name" value="Globin-like_sf"/>
</dbReference>
<evidence type="ECO:0000256" key="2">
    <source>
        <dbReference type="ARBA" id="ARBA00022723"/>
    </source>
</evidence>
<organism evidence="6 7">
    <name type="scientific">Panagrellus redivivus</name>
    <name type="common">Microworm</name>
    <dbReference type="NCBI Taxonomy" id="6233"/>
    <lineage>
        <taxon>Eukaryota</taxon>
        <taxon>Metazoa</taxon>
        <taxon>Ecdysozoa</taxon>
        <taxon>Nematoda</taxon>
        <taxon>Chromadorea</taxon>
        <taxon>Rhabditida</taxon>
        <taxon>Tylenchina</taxon>
        <taxon>Panagrolaimomorpha</taxon>
        <taxon>Panagrolaimoidea</taxon>
        <taxon>Panagrolaimidae</taxon>
        <taxon>Panagrellus</taxon>
    </lineage>
</organism>
<dbReference type="AlphaFoldDB" id="A0A7E5A147"/>
<evidence type="ECO:0000256" key="3">
    <source>
        <dbReference type="ARBA" id="ARBA00023004"/>
    </source>
</evidence>
<reference evidence="6" key="1">
    <citation type="journal article" date="2013" name="Genetics">
        <title>The draft genome and transcriptome of Panagrellus redivivus are shaped by the harsh demands of a free-living lifestyle.</title>
        <authorList>
            <person name="Srinivasan J."/>
            <person name="Dillman A.R."/>
            <person name="Macchietto M.G."/>
            <person name="Heikkinen L."/>
            <person name="Lakso M."/>
            <person name="Fracchia K.M."/>
            <person name="Antoshechkin I."/>
            <person name="Mortazavi A."/>
            <person name="Wong G."/>
            <person name="Sternberg P.W."/>
        </authorList>
    </citation>
    <scope>NUCLEOTIDE SEQUENCE [LARGE SCALE GENOMIC DNA]</scope>
    <source>
        <strain evidence="6">MT8872</strain>
    </source>
</reference>
<feature type="region of interest" description="Disordered" evidence="4">
    <location>
        <begin position="367"/>
        <end position="390"/>
    </location>
</feature>
<keyword evidence="6" id="KW-1185">Reference proteome</keyword>
<dbReference type="PANTHER" id="PTHR46458">
    <property type="entry name" value="BLR2807 PROTEIN"/>
    <property type="match status" value="1"/>
</dbReference>
<evidence type="ECO:0000256" key="1">
    <source>
        <dbReference type="ARBA" id="ARBA00022617"/>
    </source>
</evidence>
<dbReference type="GO" id="GO:0019825">
    <property type="term" value="F:oxygen binding"/>
    <property type="evidence" value="ECO:0007669"/>
    <property type="project" value="InterPro"/>
</dbReference>
<dbReference type="Gene3D" id="1.10.490.10">
    <property type="entry name" value="Globins"/>
    <property type="match status" value="1"/>
</dbReference>
<evidence type="ECO:0000259" key="5">
    <source>
        <dbReference type="PROSITE" id="PS01033"/>
    </source>
</evidence>
<feature type="compositionally biased region" description="Low complexity" evidence="4">
    <location>
        <begin position="28"/>
        <end position="39"/>
    </location>
</feature>
<dbReference type="GO" id="GO:0046872">
    <property type="term" value="F:metal ion binding"/>
    <property type="evidence" value="ECO:0007669"/>
    <property type="project" value="UniProtKB-KW"/>
</dbReference>
<feature type="region of interest" description="Disordered" evidence="4">
    <location>
        <begin position="118"/>
        <end position="144"/>
    </location>
</feature>
<accession>A0A7E5A147</accession>
<evidence type="ECO:0000313" key="6">
    <source>
        <dbReference type="Proteomes" id="UP000492821"/>
    </source>
</evidence>
<dbReference type="PROSITE" id="PS01033">
    <property type="entry name" value="GLOBIN"/>
    <property type="match status" value="1"/>
</dbReference>
<protein>
    <submittedName>
        <fullName evidence="7">GLOBIN domain-containing protein</fullName>
    </submittedName>
</protein>
<evidence type="ECO:0000256" key="4">
    <source>
        <dbReference type="SAM" id="MobiDB-lite"/>
    </source>
</evidence>
<name>A0A7E5A147_PANRE</name>
<dbReference type="InterPro" id="IPR050532">
    <property type="entry name" value="Globin-like_OT"/>
</dbReference>